<feature type="domain" description="AsmA" evidence="1">
    <location>
        <begin position="7"/>
        <end position="126"/>
    </location>
</feature>
<sequence length="639" mass="66028">MRWVFRIIGALALCAVLLVGGIFLLPGEKIASLAAEQIRAQTGRVVTISGDVRFSIWPVLGVRTGPVTVANADWAGPEPIFAAQSMSVGVAAADLLAGSIRITEIVAEGAHLRLARWRDGRGNWEMVQPVPTPRETGTGGTTRPVTLERLVLTGARLDWSDAGAAPLTLAGIDLTLDWPDPTRAADISVSMSPAGEPVRANLSIGAFRAFLAGEVTPISAQLEAPGGTASFEGRANTAGALAGDVSLKTTDTARMLAAAGLGRVDIPSGAGQMAHVATEATYTADGRLSLRKLSLTLDQNRLTGAADIDLSGKPKIVAQLSAGTLDLTGLGGTAASGGGAAAASEGWSTAPIDASALGLLDGTIDLTADTIRTLMTEFGRAELRLTIDNARAVADIARLDAFSGTLTGQFVANNRRGLSVGGKLNADGIEMSRALKDLADIERFSGKANAVVEFLGGGTSEAEIMRSLSGSGGLAMGQGVIAGVDLNALMTLGKGSGGTTVFDSLAATFTMAGGNLQNDDLVLSLPNYRAEGKGRIGLGARDIDYLFTPIALRARGGEGLAVPILIRGPWSGPQIKPDLEGVLKAKADTRTDELKEKAKAKLSERLGVPVESSQDAKDALKDKLEEEAKKGLLKLFNKN</sequence>
<accession>A0A8J3GXS1</accession>
<dbReference type="Proteomes" id="UP000626220">
    <property type="component" value="Unassembled WGS sequence"/>
</dbReference>
<reference evidence="2" key="2">
    <citation type="submission" date="2020-09" db="EMBL/GenBank/DDBJ databases">
        <authorList>
            <person name="Sun Q."/>
            <person name="Kim S."/>
        </authorList>
    </citation>
    <scope>NUCLEOTIDE SEQUENCE</scope>
    <source>
        <strain evidence="2">KCTC 42650</strain>
    </source>
</reference>
<dbReference type="PANTHER" id="PTHR30441">
    <property type="entry name" value="DUF748 DOMAIN-CONTAINING PROTEIN"/>
    <property type="match status" value="1"/>
</dbReference>
<dbReference type="InterPro" id="IPR007844">
    <property type="entry name" value="AsmA"/>
</dbReference>
<proteinExistence type="predicted"/>
<dbReference type="Pfam" id="PF05170">
    <property type="entry name" value="AsmA"/>
    <property type="match status" value="2"/>
</dbReference>
<organism evidence="2 3">
    <name type="scientific">Seohaeicola zhoushanensis</name>
    <dbReference type="NCBI Taxonomy" id="1569283"/>
    <lineage>
        <taxon>Bacteria</taxon>
        <taxon>Pseudomonadati</taxon>
        <taxon>Pseudomonadota</taxon>
        <taxon>Alphaproteobacteria</taxon>
        <taxon>Rhodobacterales</taxon>
        <taxon>Roseobacteraceae</taxon>
        <taxon>Seohaeicola</taxon>
    </lineage>
</organism>
<dbReference type="EMBL" id="BNCJ01000004">
    <property type="protein sequence ID" value="GHF48609.1"/>
    <property type="molecule type" value="Genomic_DNA"/>
</dbReference>
<keyword evidence="3" id="KW-1185">Reference proteome</keyword>
<dbReference type="InterPro" id="IPR052894">
    <property type="entry name" value="AsmA-related"/>
</dbReference>
<dbReference type="GO" id="GO:0005886">
    <property type="term" value="C:plasma membrane"/>
    <property type="evidence" value="ECO:0007669"/>
    <property type="project" value="TreeGrafter"/>
</dbReference>
<dbReference type="PANTHER" id="PTHR30441:SF4">
    <property type="entry name" value="PROTEIN ASMA"/>
    <property type="match status" value="1"/>
</dbReference>
<comment type="caution">
    <text evidence="2">The sequence shown here is derived from an EMBL/GenBank/DDBJ whole genome shotgun (WGS) entry which is preliminary data.</text>
</comment>
<dbReference type="AlphaFoldDB" id="A0A8J3GXS1"/>
<evidence type="ECO:0000259" key="1">
    <source>
        <dbReference type="Pfam" id="PF05170"/>
    </source>
</evidence>
<dbReference type="GO" id="GO:0090313">
    <property type="term" value="P:regulation of protein targeting to membrane"/>
    <property type="evidence" value="ECO:0007669"/>
    <property type="project" value="TreeGrafter"/>
</dbReference>
<protein>
    <submittedName>
        <fullName evidence="2">Cell envelope biogenesis protein AsmA</fullName>
    </submittedName>
</protein>
<name>A0A8J3GXS1_9RHOB</name>
<evidence type="ECO:0000313" key="3">
    <source>
        <dbReference type="Proteomes" id="UP000626220"/>
    </source>
</evidence>
<dbReference type="RefSeq" id="WP_189679957.1">
    <property type="nucleotide sequence ID" value="NZ_BNCJ01000004.1"/>
</dbReference>
<evidence type="ECO:0000313" key="2">
    <source>
        <dbReference type="EMBL" id="GHF48609.1"/>
    </source>
</evidence>
<feature type="domain" description="AsmA" evidence="1">
    <location>
        <begin position="284"/>
        <end position="520"/>
    </location>
</feature>
<gene>
    <name evidence="2" type="primary">amsA</name>
    <name evidence="2" type="ORF">GCM10017056_20200</name>
</gene>
<reference evidence="2" key="1">
    <citation type="journal article" date="2014" name="Int. J. Syst. Evol. Microbiol.">
        <title>Complete genome sequence of Corynebacterium casei LMG S-19264T (=DSM 44701T), isolated from a smear-ripened cheese.</title>
        <authorList>
            <consortium name="US DOE Joint Genome Institute (JGI-PGF)"/>
            <person name="Walter F."/>
            <person name="Albersmeier A."/>
            <person name="Kalinowski J."/>
            <person name="Ruckert C."/>
        </authorList>
    </citation>
    <scope>NUCLEOTIDE SEQUENCE</scope>
    <source>
        <strain evidence="2">KCTC 42650</strain>
    </source>
</reference>